<dbReference type="Proteomes" id="UP000007800">
    <property type="component" value="Unassembled WGS sequence"/>
</dbReference>
<proteinExistence type="predicted"/>
<accession>C5L2E3</accession>
<evidence type="ECO:0000256" key="1">
    <source>
        <dbReference type="SAM" id="MobiDB-lite"/>
    </source>
</evidence>
<feature type="compositionally biased region" description="Low complexity" evidence="1">
    <location>
        <begin position="50"/>
        <end position="59"/>
    </location>
</feature>
<evidence type="ECO:0000313" key="3">
    <source>
        <dbReference type="Proteomes" id="UP000007800"/>
    </source>
</evidence>
<feature type="compositionally biased region" description="Polar residues" evidence="1">
    <location>
        <begin position="233"/>
        <end position="246"/>
    </location>
</feature>
<gene>
    <name evidence="2" type="ORF">Pmar_PMAR021686</name>
</gene>
<name>C5L2E3_PERM5</name>
<dbReference type="EMBL" id="GG678592">
    <property type="protein sequence ID" value="EER09037.1"/>
    <property type="molecule type" value="Genomic_DNA"/>
</dbReference>
<dbReference type="AlphaFoldDB" id="C5L2E3"/>
<feature type="compositionally biased region" description="Low complexity" evidence="1">
    <location>
        <begin position="204"/>
        <end position="222"/>
    </location>
</feature>
<sequence length="334" mass="35368">MVGETSLGSAVTMLGSLECCALASSMGQWEASEQMAQLKRLEEESKTRASQQQQQPENSNSEDEQGEEGTTNESLPPPPPLAQQPQPYQAVGGAWVPGRPADREEYLQQQQAKGGVPVVNAVVVPPGKVVGQQQQQTGVAAPLSYAAVASGASNSPRSGYSGAPAAAAGYYGQTGYTIPQAQIPMPPPRNLRVPMPELARSQLQQQSAPQEGGQQEQQYYAQPSPPPPAQQQWVPQRTQSVPKITTPSPPPRKVPIVGAKKLTRKSSVTSERAPTQTVQPPPQQPTGAPAATEEPTRVPGIRRKLTGNLSAAKGWPGAGTSAPPDSSEFKWPQQ</sequence>
<reference evidence="2 3" key="1">
    <citation type="submission" date="2008-07" db="EMBL/GenBank/DDBJ databases">
        <authorList>
            <person name="El-Sayed N."/>
            <person name="Caler E."/>
            <person name="Inman J."/>
            <person name="Amedeo P."/>
            <person name="Hass B."/>
            <person name="Wortman J."/>
        </authorList>
    </citation>
    <scope>NUCLEOTIDE SEQUENCE [LARGE SCALE GENOMIC DNA]</scope>
    <source>
        <strain evidence="3">ATCC 50983 / TXsc</strain>
    </source>
</reference>
<keyword evidence="3" id="KW-1185">Reference proteome</keyword>
<dbReference type="InParanoid" id="C5L2E3"/>
<feature type="region of interest" description="Disordered" evidence="1">
    <location>
        <begin position="179"/>
        <end position="334"/>
    </location>
</feature>
<protein>
    <submittedName>
        <fullName evidence="2">Uncharacterized protein</fullName>
    </submittedName>
</protein>
<dbReference type="GeneID" id="9065188"/>
<dbReference type="RefSeq" id="XP_002777221.1">
    <property type="nucleotide sequence ID" value="XM_002777175.1"/>
</dbReference>
<organism evidence="3">
    <name type="scientific">Perkinsus marinus (strain ATCC 50983 / TXsc)</name>
    <dbReference type="NCBI Taxonomy" id="423536"/>
    <lineage>
        <taxon>Eukaryota</taxon>
        <taxon>Sar</taxon>
        <taxon>Alveolata</taxon>
        <taxon>Perkinsozoa</taxon>
        <taxon>Perkinsea</taxon>
        <taxon>Perkinsida</taxon>
        <taxon>Perkinsidae</taxon>
        <taxon>Perkinsus</taxon>
    </lineage>
</organism>
<feature type="region of interest" description="Disordered" evidence="1">
    <location>
        <begin position="26"/>
        <end position="114"/>
    </location>
</feature>
<evidence type="ECO:0000313" key="2">
    <source>
        <dbReference type="EMBL" id="EER09037.1"/>
    </source>
</evidence>